<proteinExistence type="predicted"/>
<sequence length="119" mass="12362">MRPLFFLVAIAILALGHCAEAGIIINALAMIGNAQSDDDTLLAFASAAEGPVDAPIQVEPSETNSLQGLAGNTNSSVAPEATLLYTVTPPAHPRLQWRVELANATLPPSPDLDGHLKPS</sequence>
<dbReference type="EMBL" id="SJPU01000002">
    <property type="protein sequence ID" value="TWU15930.1"/>
    <property type="molecule type" value="Genomic_DNA"/>
</dbReference>
<comment type="caution">
    <text evidence="1">The sequence shown here is derived from an EMBL/GenBank/DDBJ whole genome shotgun (WGS) entry which is preliminary data.</text>
</comment>
<reference evidence="1 2" key="1">
    <citation type="journal article" date="2020" name="Antonie Van Leeuwenhoek">
        <title>Rhodopirellula heiligendammensis sp. nov., Rhodopirellula pilleata sp. nov., and Rhodopirellula solitaria sp. nov. isolated from natural or artificial marine surfaces in Northern Germany and California, USA, and emended description of the genus Rhodopirellula.</title>
        <authorList>
            <person name="Kallscheuer N."/>
            <person name="Wiegand S."/>
            <person name="Jogler M."/>
            <person name="Boedeker C."/>
            <person name="Peeters S.H."/>
            <person name="Rast P."/>
            <person name="Heuer A."/>
            <person name="Jetten M.S.M."/>
            <person name="Rohde M."/>
            <person name="Jogler C."/>
        </authorList>
    </citation>
    <scope>NUCLEOTIDE SEQUENCE [LARGE SCALE GENOMIC DNA]</scope>
    <source>
        <strain evidence="1 2">Poly21</strain>
    </source>
</reference>
<name>A0A5C6BUJ0_9BACT</name>
<dbReference type="Proteomes" id="UP000319908">
    <property type="component" value="Unassembled WGS sequence"/>
</dbReference>
<protein>
    <submittedName>
        <fullName evidence="1">Uncharacterized protein</fullName>
    </submittedName>
</protein>
<dbReference type="AlphaFoldDB" id="A0A5C6BUJ0"/>
<organism evidence="1 2">
    <name type="scientific">Allorhodopirellula heiligendammensis</name>
    <dbReference type="NCBI Taxonomy" id="2714739"/>
    <lineage>
        <taxon>Bacteria</taxon>
        <taxon>Pseudomonadati</taxon>
        <taxon>Planctomycetota</taxon>
        <taxon>Planctomycetia</taxon>
        <taxon>Pirellulales</taxon>
        <taxon>Pirellulaceae</taxon>
        <taxon>Allorhodopirellula</taxon>
    </lineage>
</organism>
<evidence type="ECO:0000313" key="1">
    <source>
        <dbReference type="EMBL" id="TWU15930.1"/>
    </source>
</evidence>
<keyword evidence="2" id="KW-1185">Reference proteome</keyword>
<dbReference type="RefSeq" id="WP_146407685.1">
    <property type="nucleotide sequence ID" value="NZ_SJPU01000002.1"/>
</dbReference>
<dbReference type="OrthoDB" id="276739at2"/>
<gene>
    <name evidence="1" type="ORF">Poly21_31340</name>
</gene>
<evidence type="ECO:0000313" key="2">
    <source>
        <dbReference type="Proteomes" id="UP000319908"/>
    </source>
</evidence>
<accession>A0A5C6BUJ0</accession>